<dbReference type="InterPro" id="IPR011528">
    <property type="entry name" value="NERD"/>
</dbReference>
<evidence type="ECO:0000256" key="1">
    <source>
        <dbReference type="SAM" id="Phobius"/>
    </source>
</evidence>
<dbReference type="EMBL" id="DVJP01000031">
    <property type="protein sequence ID" value="HIS76087.1"/>
    <property type="molecule type" value="Genomic_DNA"/>
</dbReference>
<protein>
    <submittedName>
        <fullName evidence="3">NERD domain-containing protein</fullName>
    </submittedName>
</protein>
<reference evidence="3" key="1">
    <citation type="submission" date="2020-10" db="EMBL/GenBank/DDBJ databases">
        <authorList>
            <person name="Gilroy R."/>
        </authorList>
    </citation>
    <scope>NUCLEOTIDE SEQUENCE</scope>
    <source>
        <strain evidence="3">CHK199-13235</strain>
    </source>
</reference>
<evidence type="ECO:0000313" key="4">
    <source>
        <dbReference type="Proteomes" id="UP000824002"/>
    </source>
</evidence>
<evidence type="ECO:0000259" key="2">
    <source>
        <dbReference type="PROSITE" id="PS50965"/>
    </source>
</evidence>
<reference evidence="3" key="2">
    <citation type="journal article" date="2021" name="PeerJ">
        <title>Extensive microbial diversity within the chicken gut microbiome revealed by metagenomics and culture.</title>
        <authorList>
            <person name="Gilroy R."/>
            <person name="Ravi A."/>
            <person name="Getino M."/>
            <person name="Pursley I."/>
            <person name="Horton D.L."/>
            <person name="Alikhan N.F."/>
            <person name="Baker D."/>
            <person name="Gharbi K."/>
            <person name="Hall N."/>
            <person name="Watson M."/>
            <person name="Adriaenssens E.M."/>
            <person name="Foster-Nyarko E."/>
            <person name="Jarju S."/>
            <person name="Secka A."/>
            <person name="Antonio M."/>
            <person name="Oren A."/>
            <person name="Chaudhuri R.R."/>
            <person name="La Ragione R."/>
            <person name="Hildebrand F."/>
            <person name="Pallen M.J."/>
        </authorList>
    </citation>
    <scope>NUCLEOTIDE SEQUENCE</scope>
    <source>
        <strain evidence="3">CHK199-13235</strain>
    </source>
</reference>
<name>A0A9D1JZU4_9FIRM</name>
<dbReference type="AlphaFoldDB" id="A0A9D1JZU4"/>
<dbReference type="Pfam" id="PF08378">
    <property type="entry name" value="NERD"/>
    <property type="match status" value="1"/>
</dbReference>
<sequence length="206" mass="23116">MTEQQWIIIGIAALGIAVILGALSGIMQWYYRKKGVDGERKIHKILTRFAGIRRFRVLRGLTLPGKNGPVQIGHILIGFFGVMIVTEKNSAGNIYGTGWDKKWVRVVTKNEQEKRGSFKNPVLHSQACLEAVREVLTTNKIYKTSIENYVVFTSPKAVLNTERGLPVMNLKTFKKLLKREKYSADGDVDVERVAQVLLDASQKSGQ</sequence>
<dbReference type="Proteomes" id="UP000824002">
    <property type="component" value="Unassembled WGS sequence"/>
</dbReference>
<keyword evidence="1" id="KW-0472">Membrane</keyword>
<comment type="caution">
    <text evidence="3">The sequence shown here is derived from an EMBL/GenBank/DDBJ whole genome shotgun (WGS) entry which is preliminary data.</text>
</comment>
<feature type="transmembrane region" description="Helical" evidence="1">
    <location>
        <begin position="6"/>
        <end position="31"/>
    </location>
</feature>
<keyword evidence="1" id="KW-0812">Transmembrane</keyword>
<dbReference type="PROSITE" id="PS50965">
    <property type="entry name" value="NERD"/>
    <property type="match status" value="1"/>
</dbReference>
<feature type="domain" description="NERD" evidence="2">
    <location>
        <begin position="34"/>
        <end position="155"/>
    </location>
</feature>
<keyword evidence="1" id="KW-1133">Transmembrane helix</keyword>
<organism evidence="3 4">
    <name type="scientific">Candidatus Merdivicinus excrementipullorum</name>
    <dbReference type="NCBI Taxonomy" id="2840867"/>
    <lineage>
        <taxon>Bacteria</taxon>
        <taxon>Bacillati</taxon>
        <taxon>Bacillota</taxon>
        <taxon>Clostridia</taxon>
        <taxon>Eubacteriales</taxon>
        <taxon>Oscillospiraceae</taxon>
        <taxon>Oscillospiraceae incertae sedis</taxon>
        <taxon>Candidatus Merdivicinus</taxon>
    </lineage>
</organism>
<accession>A0A9D1JZU4</accession>
<gene>
    <name evidence="3" type="ORF">IAB51_04660</name>
</gene>
<proteinExistence type="predicted"/>
<evidence type="ECO:0000313" key="3">
    <source>
        <dbReference type="EMBL" id="HIS76087.1"/>
    </source>
</evidence>